<protein>
    <submittedName>
        <fullName evidence="1">Uncharacterized protein</fullName>
    </submittedName>
</protein>
<reference evidence="1" key="1">
    <citation type="journal article" date="2004" name="Environ. Microbiol.">
        <title>Different SAR86 subgroups harbour divergent proteorhodopsins.</title>
        <authorList>
            <person name="Sabehi G."/>
            <person name="Beja O."/>
            <person name="Suzuki M.T."/>
            <person name="Preston C.M."/>
            <person name="DeLong E.F."/>
        </authorList>
    </citation>
    <scope>NUCLEOTIDE SEQUENCE</scope>
</reference>
<dbReference type="EMBL" id="AY744396">
    <property type="protein sequence ID" value="AAV34490.1"/>
    <property type="molecule type" value="Genomic_DNA"/>
</dbReference>
<sequence>MGLSNLDSEISYNAKYKIDNSISPILEVGIFENLLMIPMNFCSRPFMSFTISLTLSVFKPFCVCFSSFRTFVLESPEMVF</sequence>
<evidence type="ECO:0000313" key="1">
    <source>
        <dbReference type="EMBL" id="AAV34490.1"/>
    </source>
</evidence>
<dbReference type="AlphaFoldDB" id="Q5UF80"/>
<accession>Q5UF80</accession>
<gene>
    <name evidence="1" type="ORF">Red7D11_6</name>
</gene>
<organism evidence="1">
    <name type="scientific">uncultured proteobacterium RedeBAC7D11</name>
    <dbReference type="NCBI Taxonomy" id="295350"/>
    <lineage>
        <taxon>Bacteria</taxon>
        <taxon>Pseudomonadati</taxon>
        <taxon>Pseudomonadota</taxon>
        <taxon>environmental samples</taxon>
    </lineage>
</organism>
<proteinExistence type="predicted"/>
<name>Q5UF80_9PROT</name>